<evidence type="ECO:0000256" key="2">
    <source>
        <dbReference type="SAM" id="MobiDB-lite"/>
    </source>
</evidence>
<dbReference type="AlphaFoldDB" id="A0A9W9N6Y6"/>
<feature type="compositionally biased region" description="Basic and acidic residues" evidence="2">
    <location>
        <begin position="327"/>
        <end position="356"/>
    </location>
</feature>
<keyword evidence="5" id="KW-1185">Reference proteome</keyword>
<keyword evidence="3" id="KW-1133">Transmembrane helix</keyword>
<dbReference type="Pfam" id="PF04488">
    <property type="entry name" value="Gly_transf_sug"/>
    <property type="match status" value="1"/>
</dbReference>
<accession>A0A9W9N6Y6</accession>
<keyword evidence="3" id="KW-0472">Membrane</keyword>
<dbReference type="PANTHER" id="PTHR31834:SF8">
    <property type="entry name" value="TRANSFERASE, PUTATIVE (AFU_ORTHOLOGUE AFUA_6G14040)-RELATED"/>
    <property type="match status" value="1"/>
</dbReference>
<organism evidence="4 5">
    <name type="scientific">Penicillium cf. viridicatum</name>
    <dbReference type="NCBI Taxonomy" id="2972119"/>
    <lineage>
        <taxon>Eukaryota</taxon>
        <taxon>Fungi</taxon>
        <taxon>Dikarya</taxon>
        <taxon>Ascomycota</taxon>
        <taxon>Pezizomycotina</taxon>
        <taxon>Eurotiomycetes</taxon>
        <taxon>Eurotiomycetidae</taxon>
        <taxon>Eurotiales</taxon>
        <taxon>Aspergillaceae</taxon>
        <taxon>Penicillium</taxon>
    </lineage>
</organism>
<comment type="similarity">
    <text evidence="1">Belongs to the glycosyltransferase 32 family.</text>
</comment>
<dbReference type="Proteomes" id="UP001150942">
    <property type="component" value="Unassembled WGS sequence"/>
</dbReference>
<feature type="region of interest" description="Disordered" evidence="2">
    <location>
        <begin position="39"/>
        <end position="75"/>
    </location>
</feature>
<dbReference type="GO" id="GO:0000009">
    <property type="term" value="F:alpha-1,6-mannosyltransferase activity"/>
    <property type="evidence" value="ECO:0007669"/>
    <property type="project" value="InterPro"/>
</dbReference>
<keyword evidence="3" id="KW-0812">Transmembrane</keyword>
<proteinExistence type="inferred from homology"/>
<feature type="compositionally biased region" description="Polar residues" evidence="2">
    <location>
        <begin position="65"/>
        <end position="75"/>
    </location>
</feature>
<evidence type="ECO:0008006" key="6">
    <source>
        <dbReference type="Google" id="ProtNLM"/>
    </source>
</evidence>
<reference evidence="4" key="1">
    <citation type="submission" date="2022-11" db="EMBL/GenBank/DDBJ databases">
        <authorList>
            <person name="Petersen C."/>
        </authorList>
    </citation>
    <scope>NUCLEOTIDE SEQUENCE</scope>
    <source>
        <strain evidence="4">IBT 20477</strain>
    </source>
</reference>
<feature type="region of interest" description="Disordered" evidence="2">
    <location>
        <begin position="315"/>
        <end position="378"/>
    </location>
</feature>
<dbReference type="GO" id="GO:0000136">
    <property type="term" value="C:mannan polymerase complex"/>
    <property type="evidence" value="ECO:0007669"/>
    <property type="project" value="TreeGrafter"/>
</dbReference>
<feature type="transmembrane region" description="Helical" evidence="3">
    <location>
        <begin position="12"/>
        <end position="30"/>
    </location>
</feature>
<name>A0A9W9N6Y6_9EURO</name>
<evidence type="ECO:0000313" key="5">
    <source>
        <dbReference type="Proteomes" id="UP001150942"/>
    </source>
</evidence>
<evidence type="ECO:0000256" key="3">
    <source>
        <dbReference type="SAM" id="Phobius"/>
    </source>
</evidence>
<gene>
    <name evidence="4" type="ORF">N7449_001519</name>
</gene>
<dbReference type="InterPro" id="IPR039367">
    <property type="entry name" value="Och1-like"/>
</dbReference>
<evidence type="ECO:0000313" key="4">
    <source>
        <dbReference type="EMBL" id="KAJ5214350.1"/>
    </source>
</evidence>
<dbReference type="SUPFAM" id="SSF53448">
    <property type="entry name" value="Nucleotide-diphospho-sugar transferases"/>
    <property type="match status" value="1"/>
</dbReference>
<dbReference type="OrthoDB" id="409543at2759"/>
<evidence type="ECO:0000256" key="1">
    <source>
        <dbReference type="ARBA" id="ARBA00009003"/>
    </source>
</evidence>
<dbReference type="InterPro" id="IPR007577">
    <property type="entry name" value="GlycoTrfase_DXD_sugar-bd_CS"/>
</dbReference>
<dbReference type="EMBL" id="JAPQKQ010000001">
    <property type="protein sequence ID" value="KAJ5214350.1"/>
    <property type="molecule type" value="Genomic_DNA"/>
</dbReference>
<dbReference type="GO" id="GO:0006487">
    <property type="term" value="P:protein N-linked glycosylation"/>
    <property type="evidence" value="ECO:0007669"/>
    <property type="project" value="TreeGrafter"/>
</dbReference>
<comment type="caution">
    <text evidence="4">The sequence shown here is derived from an EMBL/GenBank/DDBJ whole genome shotgun (WGS) entry which is preliminary data.</text>
</comment>
<reference evidence="4" key="2">
    <citation type="journal article" date="2023" name="IMA Fungus">
        <title>Comparative genomic study of the Penicillium genus elucidates a diverse pangenome and 15 lateral gene transfer events.</title>
        <authorList>
            <person name="Petersen C."/>
            <person name="Sorensen T."/>
            <person name="Nielsen M.R."/>
            <person name="Sondergaard T.E."/>
            <person name="Sorensen J.L."/>
            <person name="Fitzpatrick D.A."/>
            <person name="Frisvad J.C."/>
            <person name="Nielsen K.L."/>
        </authorList>
    </citation>
    <scope>NUCLEOTIDE SEQUENCE</scope>
    <source>
        <strain evidence="4">IBT 20477</strain>
    </source>
</reference>
<sequence>MSTNLKNSRSLRLTLALISIFALICYLYSWNQTPTLLSSPTTPQSFETTTGAGGSASISVPLKGPSTSDSHPTTSATPIYTLPDKVWHSAKFDNLSENQREWTGSWTRKNPSFRQELLTDRSAEAFVRAHYFKTRPDIVEVYEALPIPILRADLFRYLVVLAEGGIWGDLDTSCDKDVAEWVPLEYRNENIDMIVGLEFDFEWRGAGTEVASQFCNWVFVGRKSSRNLQVIVDTVLNKLKGIAKANAVGIEGITLEMLSDVVEVTGPKIMTVAIMESLGQILGRTVDDRDFAHTKRPKLVGDVLIMPGVSFAALQNGNPTDQGDPLVTHHYEGSWKKEDAEAKERKKQKQEQEQERQQQQQEGSPPPPPPPAAAAAAT</sequence>
<dbReference type="PANTHER" id="PTHR31834">
    <property type="entry name" value="INITIATION-SPECIFIC ALPHA-1,6-MANNOSYLTRANSFERASE"/>
    <property type="match status" value="1"/>
</dbReference>
<dbReference type="Gene3D" id="3.90.550.20">
    <property type="match status" value="1"/>
</dbReference>
<dbReference type="InterPro" id="IPR029044">
    <property type="entry name" value="Nucleotide-diphossugar_trans"/>
</dbReference>
<protein>
    <recommendedName>
        <fullName evidence="6">Initiation-specific alpha-1,6-mannosyltransferase</fullName>
    </recommendedName>
</protein>